<dbReference type="Gene3D" id="3.90.190.10">
    <property type="entry name" value="Protein tyrosine phosphatase superfamily"/>
    <property type="match status" value="1"/>
</dbReference>
<comment type="caution">
    <text evidence="3">The sequence shown here is derived from an EMBL/GenBank/DDBJ whole genome shotgun (WGS) entry which is preliminary data.</text>
</comment>
<name>I3IJR5_9BACT</name>
<dbReference type="CDD" id="cd14503">
    <property type="entry name" value="PTP-bact"/>
    <property type="match status" value="1"/>
</dbReference>
<keyword evidence="4" id="KW-1185">Reference proteome</keyword>
<gene>
    <name evidence="3" type="ORF">KSU1_C0364</name>
</gene>
<reference evidence="3 4" key="1">
    <citation type="journal article" date="2012" name="FEBS Lett.">
        <title>Anammox organism KSU-1 expresses a NirK-type copper-containing nitrite reductase instead of a NirS-type with cytochrome cd1.</title>
        <authorList>
            <person name="Hira D."/>
            <person name="Toh H."/>
            <person name="Migita C.T."/>
            <person name="Okubo H."/>
            <person name="Nishiyama T."/>
            <person name="Hattori M."/>
            <person name="Furukawa K."/>
            <person name="Fujii T."/>
        </authorList>
    </citation>
    <scope>NUCLEOTIDE SEQUENCE [LARGE SCALE GENOMIC DNA]</scope>
</reference>
<dbReference type="eggNOG" id="COG3453">
    <property type="taxonomic scope" value="Bacteria"/>
</dbReference>
<dbReference type="Proteomes" id="UP000002985">
    <property type="component" value="Unassembled WGS sequence"/>
</dbReference>
<dbReference type="SUPFAM" id="SSF52799">
    <property type="entry name" value="(Phosphotyrosine protein) phosphatases II"/>
    <property type="match status" value="1"/>
</dbReference>
<feature type="compositionally biased region" description="Polar residues" evidence="1">
    <location>
        <begin position="10"/>
        <end position="19"/>
    </location>
</feature>
<sequence length="155" mass="17362">MKDQMKISEDITSSSQPSQEEIKKLPQQGFKSVVNLRTSGGEEDMSFSPQEEGELVRESGMEYLNIPVSSIEGPKSEQVDQFRTEIEHMPKPIFIHCHTGKRSGALAMIYLALKEGLTGEEALQKAESMGFECNVPGLKEFFINYINQNTMAGKR</sequence>
<evidence type="ECO:0000313" key="4">
    <source>
        <dbReference type="Proteomes" id="UP000002985"/>
    </source>
</evidence>
<organism evidence="3 4">
    <name type="scientific">Candidatus Jettenia caeni</name>
    <dbReference type="NCBI Taxonomy" id="247490"/>
    <lineage>
        <taxon>Bacteria</taxon>
        <taxon>Pseudomonadati</taxon>
        <taxon>Planctomycetota</taxon>
        <taxon>Candidatus Brocadiia</taxon>
        <taxon>Candidatus Brocadiales</taxon>
        <taxon>Candidatus Brocadiaceae</taxon>
        <taxon>Candidatus Jettenia</taxon>
    </lineage>
</organism>
<evidence type="ECO:0000259" key="2">
    <source>
        <dbReference type="Pfam" id="PF22741"/>
    </source>
</evidence>
<dbReference type="EMBL" id="BAFH01000003">
    <property type="protein sequence ID" value="GAB61960.1"/>
    <property type="molecule type" value="Genomic_DNA"/>
</dbReference>
<dbReference type="InterPro" id="IPR029021">
    <property type="entry name" value="Prot-tyrosine_phosphatase-like"/>
</dbReference>
<proteinExistence type="predicted"/>
<dbReference type="Pfam" id="PF22741">
    <property type="entry name" value="PTP-NADK"/>
    <property type="match status" value="1"/>
</dbReference>
<evidence type="ECO:0000313" key="3">
    <source>
        <dbReference type="EMBL" id="GAB61960.1"/>
    </source>
</evidence>
<protein>
    <recommendedName>
        <fullName evidence="2">DSP-PTPase phosphatase fused to NAD+ Kinase domain-containing protein</fullName>
    </recommendedName>
</protein>
<feature type="domain" description="DSP-PTPase phosphatase fused to NAD+ Kinase" evidence="2">
    <location>
        <begin position="14"/>
        <end position="127"/>
    </location>
</feature>
<accession>I3IJR5</accession>
<dbReference type="OrthoDB" id="270335at2"/>
<dbReference type="STRING" id="247490.KSU1_C0364"/>
<dbReference type="AlphaFoldDB" id="I3IJR5"/>
<feature type="region of interest" description="Disordered" evidence="1">
    <location>
        <begin position="1"/>
        <end position="28"/>
    </location>
</feature>
<dbReference type="InterPro" id="IPR055214">
    <property type="entry name" value="PTP-NADK"/>
</dbReference>
<evidence type="ECO:0000256" key="1">
    <source>
        <dbReference type="SAM" id="MobiDB-lite"/>
    </source>
</evidence>